<name>A0A7Z0DT81_9ACTN</name>
<evidence type="ECO:0000256" key="1">
    <source>
        <dbReference type="SAM" id="MobiDB-lite"/>
    </source>
</evidence>
<dbReference type="AlphaFoldDB" id="A0A7Z0DT81"/>
<dbReference type="RefSeq" id="WP_179661804.1">
    <property type="nucleotide sequence ID" value="NZ_JACBZR010000002.1"/>
</dbReference>
<reference evidence="2 3" key="1">
    <citation type="submission" date="2020-07" db="EMBL/GenBank/DDBJ databases">
        <title>Sequencing the genomes of 1000 actinobacteria strains.</title>
        <authorList>
            <person name="Klenk H.-P."/>
        </authorList>
    </citation>
    <scope>NUCLEOTIDE SEQUENCE [LARGE SCALE GENOMIC DNA]</scope>
    <source>
        <strain evidence="2 3">DSM 26487</strain>
    </source>
</reference>
<comment type="caution">
    <text evidence="2">The sequence shown here is derived from an EMBL/GenBank/DDBJ whole genome shotgun (WGS) entry which is preliminary data.</text>
</comment>
<dbReference type="EMBL" id="JACBZR010000002">
    <property type="protein sequence ID" value="NYI81233.1"/>
    <property type="molecule type" value="Genomic_DNA"/>
</dbReference>
<feature type="compositionally biased region" description="Basic and acidic residues" evidence="1">
    <location>
        <begin position="130"/>
        <end position="160"/>
    </location>
</feature>
<protein>
    <submittedName>
        <fullName evidence="2">Uncharacterized protein</fullName>
    </submittedName>
</protein>
<gene>
    <name evidence="2" type="ORF">BJ988_005941</name>
</gene>
<proteinExistence type="predicted"/>
<accession>A0A7Z0DT81</accession>
<evidence type="ECO:0000313" key="2">
    <source>
        <dbReference type="EMBL" id="NYI81233.1"/>
    </source>
</evidence>
<evidence type="ECO:0000313" key="3">
    <source>
        <dbReference type="Proteomes" id="UP000564496"/>
    </source>
</evidence>
<feature type="compositionally biased region" description="Low complexity" evidence="1">
    <location>
        <begin position="179"/>
        <end position="189"/>
    </location>
</feature>
<organism evidence="2 3">
    <name type="scientific">Nocardioides panzhihuensis</name>
    <dbReference type="NCBI Taxonomy" id="860243"/>
    <lineage>
        <taxon>Bacteria</taxon>
        <taxon>Bacillati</taxon>
        <taxon>Actinomycetota</taxon>
        <taxon>Actinomycetes</taxon>
        <taxon>Propionibacteriales</taxon>
        <taxon>Nocardioidaceae</taxon>
        <taxon>Nocardioides</taxon>
    </lineage>
</organism>
<feature type="compositionally biased region" description="Polar residues" evidence="1">
    <location>
        <begin position="206"/>
        <end position="215"/>
    </location>
</feature>
<sequence>MEEVTREMGGKTAAALQVALAAAEQIAIRRARALATAQAESETRTEQVRRQLQAEAELAAGAWAAAAKAGPDWIDGYASAVAHRELDPRAAQAAAQIEEQLRARGIDVPDTSRISEANKAALEAGYAEDLGERAAHREDAETHEERARDEEARAAAVDEREQAEESVQSPAEAEHAEPAAEGAGEPAHASRLADESHPQPVERQLSAWQASGGRQTSKKNLIHQKNRDQQRGQARTR</sequence>
<dbReference type="Proteomes" id="UP000564496">
    <property type="component" value="Unassembled WGS sequence"/>
</dbReference>
<feature type="region of interest" description="Disordered" evidence="1">
    <location>
        <begin position="125"/>
        <end position="237"/>
    </location>
</feature>
<keyword evidence="3" id="KW-1185">Reference proteome</keyword>